<evidence type="ECO:0000256" key="5">
    <source>
        <dbReference type="SAM" id="Phobius"/>
    </source>
</evidence>
<evidence type="ECO:0000256" key="2">
    <source>
        <dbReference type="ARBA" id="ARBA00029447"/>
    </source>
</evidence>
<feature type="region of interest" description="Disordered" evidence="4">
    <location>
        <begin position="165"/>
        <end position="190"/>
    </location>
</feature>
<dbReference type="PANTHER" id="PTHR43531:SF14">
    <property type="entry name" value="METHYL-ACCEPTING CHEMOTAXIS PROTEIN I-RELATED"/>
    <property type="match status" value="1"/>
</dbReference>
<dbReference type="Proteomes" id="UP001549111">
    <property type="component" value="Unassembled WGS sequence"/>
</dbReference>
<evidence type="ECO:0000256" key="3">
    <source>
        <dbReference type="PROSITE-ProRule" id="PRU00284"/>
    </source>
</evidence>
<dbReference type="InterPro" id="IPR004090">
    <property type="entry name" value="Chemotax_Me-accpt_rcpt"/>
</dbReference>
<dbReference type="PRINTS" id="PR00260">
    <property type="entry name" value="CHEMTRNSDUCR"/>
</dbReference>
<keyword evidence="5" id="KW-1133">Transmembrane helix</keyword>
<feature type="transmembrane region" description="Helical" evidence="5">
    <location>
        <begin position="75"/>
        <end position="96"/>
    </location>
</feature>
<feature type="transmembrane region" description="Helical" evidence="5">
    <location>
        <begin position="52"/>
        <end position="68"/>
    </location>
</feature>
<dbReference type="PROSITE" id="PS50111">
    <property type="entry name" value="CHEMOTAXIS_TRANSDUC_2"/>
    <property type="match status" value="1"/>
</dbReference>
<evidence type="ECO:0000259" key="6">
    <source>
        <dbReference type="PROSITE" id="PS50111"/>
    </source>
</evidence>
<organism evidence="7 8">
    <name type="scientific">Sphaerotilus sulfidivorans</name>
    <dbReference type="NCBI Taxonomy" id="639200"/>
    <lineage>
        <taxon>Bacteria</taxon>
        <taxon>Pseudomonadati</taxon>
        <taxon>Pseudomonadota</taxon>
        <taxon>Betaproteobacteria</taxon>
        <taxon>Burkholderiales</taxon>
        <taxon>Sphaerotilaceae</taxon>
        <taxon>Sphaerotilus</taxon>
    </lineage>
</organism>
<evidence type="ECO:0000256" key="4">
    <source>
        <dbReference type="SAM" id="MobiDB-lite"/>
    </source>
</evidence>
<evidence type="ECO:0000313" key="8">
    <source>
        <dbReference type="Proteomes" id="UP001549111"/>
    </source>
</evidence>
<name>A0ABV2IK14_9BURK</name>
<keyword evidence="5" id="KW-0812">Transmembrane</keyword>
<dbReference type="Gene3D" id="1.10.287.950">
    <property type="entry name" value="Methyl-accepting chemotaxis protein"/>
    <property type="match status" value="1"/>
</dbReference>
<dbReference type="EMBL" id="JBEPLS010000003">
    <property type="protein sequence ID" value="MET3603281.1"/>
    <property type="molecule type" value="Genomic_DNA"/>
</dbReference>
<dbReference type="RefSeq" id="WP_180692809.1">
    <property type="nucleotide sequence ID" value="NZ_CP035708.1"/>
</dbReference>
<dbReference type="PANTHER" id="PTHR43531">
    <property type="entry name" value="PROTEIN ICFG"/>
    <property type="match status" value="1"/>
</dbReference>
<gene>
    <name evidence="7" type="ORF">ABIC99_001065</name>
</gene>
<feature type="compositionally biased region" description="Polar residues" evidence="4">
    <location>
        <begin position="167"/>
        <end position="183"/>
    </location>
</feature>
<protein>
    <submittedName>
        <fullName evidence="7">Methyl-accepting chemotaxis protein</fullName>
    </submittedName>
</protein>
<sequence length="458" mass="47983">MSDRSLETIPSSWPSRAAHRLAVALRSRPGLLLLGLAVLGAAIWPWQRPAQTLAPLPGAVLLMLLPLLQRPLLPLLAALVQGVALLTADLPAWLLLTLAQGLFGGLDARQRAGQAQALFDVDFLVRAMGRSGRIHLNLEVLRAETPLGQRLKDVQERVGQMLAQARRSAQSTGESAATLQDSGQRLGERSEQAARELGDVAVSLDQVAVIVKDSAGAAMAARATAQSATALAREGGEIVTRMVAQMHRIDADARRITDIIGVIDGIAFQTNILALNAAVEAARAGEQGRGFAVVAGEVRMLAQRVTQAAAEIKGLIGESVRASTEGSALASVAGTTIERLSEAVTRVDTTFHNLSADTNEHADGLLAMRDTLFALRETTRENLQLATETFAIADVLAAQARDLDGVLAQFRLSGMSEAVSAPGSTSVARMPAFAATAAVTASASASNPPAAQGAVEFF</sequence>
<feature type="transmembrane region" description="Helical" evidence="5">
    <location>
        <begin position="30"/>
        <end position="46"/>
    </location>
</feature>
<dbReference type="InterPro" id="IPR051310">
    <property type="entry name" value="MCP_chemotaxis"/>
</dbReference>
<feature type="domain" description="Methyl-accepting transducer" evidence="6">
    <location>
        <begin position="168"/>
        <end position="397"/>
    </location>
</feature>
<dbReference type="Pfam" id="PF00015">
    <property type="entry name" value="MCPsignal"/>
    <property type="match status" value="1"/>
</dbReference>
<proteinExistence type="inferred from homology"/>
<comment type="similarity">
    <text evidence="2">Belongs to the methyl-accepting chemotaxis (MCP) protein family.</text>
</comment>
<evidence type="ECO:0000256" key="1">
    <source>
        <dbReference type="ARBA" id="ARBA00022481"/>
    </source>
</evidence>
<keyword evidence="3" id="KW-0807">Transducer</keyword>
<accession>A0ABV2IK14</accession>
<keyword evidence="5" id="KW-0472">Membrane</keyword>
<dbReference type="SUPFAM" id="SSF58104">
    <property type="entry name" value="Methyl-accepting chemotaxis protein (MCP) signaling domain"/>
    <property type="match status" value="1"/>
</dbReference>
<reference evidence="7 8" key="1">
    <citation type="submission" date="2024-06" db="EMBL/GenBank/DDBJ databases">
        <title>Genomic Encyclopedia of Type Strains, Phase IV (KMG-IV): sequencing the most valuable type-strain genomes for metagenomic binning, comparative biology and taxonomic classification.</title>
        <authorList>
            <person name="Goeker M."/>
        </authorList>
    </citation>
    <scope>NUCLEOTIDE SEQUENCE [LARGE SCALE GENOMIC DNA]</scope>
    <source>
        <strain evidence="7 8">D-501</strain>
    </source>
</reference>
<dbReference type="InterPro" id="IPR004089">
    <property type="entry name" value="MCPsignal_dom"/>
</dbReference>
<dbReference type="SMART" id="SM00283">
    <property type="entry name" value="MA"/>
    <property type="match status" value="1"/>
</dbReference>
<keyword evidence="1" id="KW-0488">Methylation</keyword>
<comment type="caution">
    <text evidence="7">The sequence shown here is derived from an EMBL/GenBank/DDBJ whole genome shotgun (WGS) entry which is preliminary data.</text>
</comment>
<keyword evidence="8" id="KW-1185">Reference proteome</keyword>
<evidence type="ECO:0000313" key="7">
    <source>
        <dbReference type="EMBL" id="MET3603281.1"/>
    </source>
</evidence>